<evidence type="ECO:0000256" key="2">
    <source>
        <dbReference type="SAM" id="Phobius"/>
    </source>
</evidence>
<evidence type="ECO:0000313" key="5">
    <source>
        <dbReference type="Proteomes" id="UP000305233"/>
    </source>
</evidence>
<gene>
    <name evidence="4" type="ORF">E8P82_02545</name>
</gene>
<keyword evidence="2" id="KW-1133">Transmembrane helix</keyword>
<dbReference type="RefSeq" id="WP_168796468.1">
    <property type="nucleotide sequence ID" value="NZ_SSWH01000002.1"/>
</dbReference>
<evidence type="ECO:0000259" key="3">
    <source>
        <dbReference type="Pfam" id="PF14530"/>
    </source>
</evidence>
<accession>A0A4S5E7U6</accession>
<organism evidence="4 5">
    <name type="scientific">Arthrobacter echini</name>
    <dbReference type="NCBI Taxonomy" id="1529066"/>
    <lineage>
        <taxon>Bacteria</taxon>
        <taxon>Bacillati</taxon>
        <taxon>Actinomycetota</taxon>
        <taxon>Actinomycetes</taxon>
        <taxon>Micrococcales</taxon>
        <taxon>Micrococcaceae</taxon>
        <taxon>Arthrobacter</taxon>
    </lineage>
</organism>
<feature type="transmembrane region" description="Helical" evidence="2">
    <location>
        <begin position="25"/>
        <end position="46"/>
    </location>
</feature>
<dbReference type="Pfam" id="PF14530">
    <property type="entry name" value="DUF4439"/>
    <property type="match status" value="1"/>
</dbReference>
<evidence type="ECO:0000313" key="4">
    <source>
        <dbReference type="EMBL" id="THJ67736.1"/>
    </source>
</evidence>
<reference evidence="4 5" key="1">
    <citation type="submission" date="2019-04" db="EMBL/GenBank/DDBJ databases">
        <authorList>
            <person name="Liu Q."/>
            <person name="Xin Y.-H."/>
        </authorList>
    </citation>
    <scope>NUCLEOTIDE SEQUENCE [LARGE SCALE GENOMIC DNA]</scope>
    <source>
        <strain evidence="4 5">AM23</strain>
    </source>
</reference>
<keyword evidence="5" id="KW-1185">Reference proteome</keyword>
<feature type="domain" description="DUF4439" evidence="3">
    <location>
        <begin position="227"/>
        <end position="352"/>
    </location>
</feature>
<dbReference type="InterPro" id="IPR009078">
    <property type="entry name" value="Ferritin-like_SF"/>
</dbReference>
<keyword evidence="2" id="KW-0812">Transmembrane</keyword>
<dbReference type="InterPro" id="IPR012347">
    <property type="entry name" value="Ferritin-like"/>
</dbReference>
<keyword evidence="2" id="KW-0472">Membrane</keyword>
<feature type="region of interest" description="Disordered" evidence="1">
    <location>
        <begin position="116"/>
        <end position="135"/>
    </location>
</feature>
<dbReference type="InterPro" id="IPR029447">
    <property type="entry name" value="DUF4439"/>
</dbReference>
<proteinExistence type="predicted"/>
<dbReference type="SUPFAM" id="SSF47240">
    <property type="entry name" value="Ferritin-like"/>
    <property type="match status" value="1"/>
</dbReference>
<protein>
    <submittedName>
        <fullName evidence="4">DUF4439 domain-containing protein</fullName>
    </submittedName>
</protein>
<comment type="caution">
    <text evidence="4">The sequence shown here is derived from an EMBL/GenBank/DDBJ whole genome shotgun (WGS) entry which is preliminary data.</text>
</comment>
<name>A0A4S5E7U6_9MICC</name>
<sequence>MGASETVIGRGWNDGNRLDRGPVRWMVRLAAGFVLVLVVLGLGMGAPGEPRSVSSAAEQAQQDAEGRFRALAAQVRGAAVDDPSTADLLGALATDLDVQADAVALPWPAADGAAPAAATGVPGGSPPAGAAPADAQSVLVRLRDSAEQSLRDAVTAEPGPARVLAAAGANQWRHAVLLGEALDVDPGLPSVEAAVITGFDRISAPRSAPAGEDCTGTEQASDAERLALESARLAEEEARYGYEVAAALMGDPAPALARARLHGDLANAAARRLGALCVPVAAAPPAYAIDAAFRADPAAALRELEQDGAELYAGLVSTVGPGGRGWIVASFNAATQRSLAAGTPLDALPGLRVDVP</sequence>
<dbReference type="AlphaFoldDB" id="A0A4S5E7U6"/>
<dbReference type="Proteomes" id="UP000305233">
    <property type="component" value="Unassembled WGS sequence"/>
</dbReference>
<dbReference type="EMBL" id="SSWH01000002">
    <property type="protein sequence ID" value="THJ67736.1"/>
    <property type="molecule type" value="Genomic_DNA"/>
</dbReference>
<evidence type="ECO:0000256" key="1">
    <source>
        <dbReference type="SAM" id="MobiDB-lite"/>
    </source>
</evidence>
<dbReference type="Gene3D" id="1.20.1260.10">
    <property type="match status" value="1"/>
</dbReference>